<dbReference type="NCBIfam" id="TIGR02595">
    <property type="entry name" value="PEP_CTERM"/>
    <property type="match status" value="1"/>
</dbReference>
<evidence type="ECO:0000313" key="3">
    <source>
        <dbReference type="Proteomes" id="UP001331561"/>
    </source>
</evidence>
<dbReference type="InterPro" id="IPR013424">
    <property type="entry name" value="Ice-binding_C"/>
</dbReference>
<sequence>MIKRTLVATAMAFALASGGAHAANVIDTGTPTGYTYSFNKNDYFAGEFSFAGAAVIDSIQAYFSTASGNVAISVFSDAGGLPGSALYSTTLATTAGGLSWNGVSGLDWAVAANTNYWVVFAPDYSATLAVAPEVRDGAPSPMAAYALYHDYSVGVWQANEFNQAYGVRIGATVAAVPEPAGIAMYALGLAGLAVVARRRKQA</sequence>
<feature type="chain" id="PRO_5046119355" evidence="1">
    <location>
        <begin position="23"/>
        <end position="202"/>
    </location>
</feature>
<keyword evidence="1" id="KW-0732">Signal</keyword>
<protein>
    <submittedName>
        <fullName evidence="2">PEP-CTERM sorting domain-containing protein</fullName>
    </submittedName>
</protein>
<organism evidence="2 3">
    <name type="scientific">Uliginosibacterium silvisoli</name>
    <dbReference type="NCBI Taxonomy" id="3114758"/>
    <lineage>
        <taxon>Bacteria</taxon>
        <taxon>Pseudomonadati</taxon>
        <taxon>Pseudomonadota</taxon>
        <taxon>Betaproteobacteria</taxon>
        <taxon>Rhodocyclales</taxon>
        <taxon>Zoogloeaceae</taxon>
        <taxon>Uliginosibacterium</taxon>
    </lineage>
</organism>
<gene>
    <name evidence="2" type="ORF">VVD49_09795</name>
</gene>
<accession>A0ABU6K2I8</accession>
<keyword evidence="3" id="KW-1185">Reference proteome</keyword>
<feature type="signal peptide" evidence="1">
    <location>
        <begin position="1"/>
        <end position="22"/>
    </location>
</feature>
<evidence type="ECO:0000313" key="2">
    <source>
        <dbReference type="EMBL" id="MEC5386018.1"/>
    </source>
</evidence>
<reference evidence="2 3" key="1">
    <citation type="submission" date="2024-01" db="EMBL/GenBank/DDBJ databases">
        <title>Uliginosibacterium soil sp. nov.</title>
        <authorList>
            <person name="Lv Y."/>
        </authorList>
    </citation>
    <scope>NUCLEOTIDE SEQUENCE [LARGE SCALE GENOMIC DNA]</scope>
    <source>
        <strain evidence="2 3">H3</strain>
    </source>
</reference>
<dbReference type="Proteomes" id="UP001331561">
    <property type="component" value="Unassembled WGS sequence"/>
</dbReference>
<proteinExistence type="predicted"/>
<dbReference type="EMBL" id="JAYXHS010000002">
    <property type="protein sequence ID" value="MEC5386018.1"/>
    <property type="molecule type" value="Genomic_DNA"/>
</dbReference>
<dbReference type="RefSeq" id="WP_327598999.1">
    <property type="nucleotide sequence ID" value="NZ_JAYXHS010000002.1"/>
</dbReference>
<comment type="caution">
    <text evidence="2">The sequence shown here is derived from an EMBL/GenBank/DDBJ whole genome shotgun (WGS) entry which is preliminary data.</text>
</comment>
<name>A0ABU6K2I8_9RHOO</name>
<evidence type="ECO:0000256" key="1">
    <source>
        <dbReference type="SAM" id="SignalP"/>
    </source>
</evidence>